<evidence type="ECO:0000313" key="2">
    <source>
        <dbReference type="EMBL" id="RDY29247.1"/>
    </source>
</evidence>
<dbReference type="InterPro" id="IPR036010">
    <property type="entry name" value="2Fe-2S_ferredoxin-like_sf"/>
</dbReference>
<accession>A0A371J984</accession>
<dbReference type="Pfam" id="PF17650">
    <property type="entry name" value="RACo_linker"/>
    <property type="match status" value="1"/>
</dbReference>
<dbReference type="SUPFAM" id="SSF53067">
    <property type="entry name" value="Actin-like ATPase domain"/>
    <property type="match status" value="1"/>
</dbReference>
<dbReference type="OrthoDB" id="9810588at2"/>
<comment type="caution">
    <text evidence="2">The sequence shown here is derived from an EMBL/GenBank/DDBJ whole genome shotgun (WGS) entry which is preliminary data.</text>
</comment>
<dbReference type="Gene3D" id="3.30.420.480">
    <property type="entry name" value="Domain of unknown function (DUF4445)"/>
    <property type="match status" value="1"/>
</dbReference>
<proteinExistence type="predicted"/>
<dbReference type="InterPro" id="IPR012675">
    <property type="entry name" value="Beta-grasp_dom_sf"/>
</dbReference>
<dbReference type="InterPro" id="IPR001041">
    <property type="entry name" value="2Fe-2S_ferredoxin-type"/>
</dbReference>
<dbReference type="Gene3D" id="3.10.20.30">
    <property type="match status" value="1"/>
</dbReference>
<dbReference type="InterPro" id="IPR043129">
    <property type="entry name" value="ATPase_NBD"/>
</dbReference>
<feature type="domain" description="2Fe-2S ferredoxin-type" evidence="1">
    <location>
        <begin position="2"/>
        <end position="91"/>
    </location>
</feature>
<dbReference type="PANTHER" id="PTHR42895">
    <property type="entry name" value="IRON-SULFUR CLUSTER-BINDING PROTEIN-RELATED"/>
    <property type="match status" value="1"/>
</dbReference>
<evidence type="ECO:0000313" key="3">
    <source>
        <dbReference type="Proteomes" id="UP000215694"/>
    </source>
</evidence>
<dbReference type="PROSITE" id="PS51085">
    <property type="entry name" value="2FE2S_FER_2"/>
    <property type="match status" value="1"/>
</dbReference>
<dbReference type="RefSeq" id="WP_094368250.1">
    <property type="nucleotide sequence ID" value="NZ_NOJY02000003.1"/>
</dbReference>
<dbReference type="InterPro" id="IPR027980">
    <property type="entry name" value="RACo_C"/>
</dbReference>
<dbReference type="EMBL" id="NOJY02000003">
    <property type="protein sequence ID" value="RDY29247.1"/>
    <property type="molecule type" value="Genomic_DNA"/>
</dbReference>
<dbReference type="Pfam" id="PF00111">
    <property type="entry name" value="Fer2"/>
    <property type="match status" value="1"/>
</dbReference>
<dbReference type="Gene3D" id="3.10.20.880">
    <property type="match status" value="1"/>
</dbReference>
<dbReference type="PANTHER" id="PTHR42895:SF1">
    <property type="entry name" value="IRON-SULFUR CLUSTER PROTEIN"/>
    <property type="match status" value="1"/>
</dbReference>
<organism evidence="2 3">
    <name type="scientific">Romboutsia weinsteinii</name>
    <dbReference type="NCBI Taxonomy" id="2020949"/>
    <lineage>
        <taxon>Bacteria</taxon>
        <taxon>Bacillati</taxon>
        <taxon>Bacillota</taxon>
        <taxon>Clostridia</taxon>
        <taxon>Peptostreptococcales</taxon>
        <taxon>Peptostreptococcaceae</taxon>
        <taxon>Romboutsia</taxon>
    </lineage>
</organism>
<protein>
    <submittedName>
        <fullName evidence="2">DUF4445 domain-containing protein</fullName>
    </submittedName>
</protein>
<dbReference type="InterPro" id="IPR040506">
    <property type="entry name" value="RACo_linker"/>
</dbReference>
<dbReference type="Pfam" id="PF17651">
    <property type="entry name" value="Raco_middle"/>
    <property type="match status" value="1"/>
</dbReference>
<dbReference type="InterPro" id="IPR041414">
    <property type="entry name" value="Raco-like_middle"/>
</dbReference>
<dbReference type="GO" id="GO:0051536">
    <property type="term" value="F:iron-sulfur cluster binding"/>
    <property type="evidence" value="ECO:0007669"/>
    <property type="project" value="InterPro"/>
</dbReference>
<dbReference type="Pfam" id="PF14574">
    <property type="entry name" value="RACo_C_ter"/>
    <property type="match status" value="1"/>
</dbReference>
<gene>
    <name evidence="2" type="ORF">CHL78_002765</name>
</gene>
<dbReference type="Proteomes" id="UP000215694">
    <property type="component" value="Unassembled WGS sequence"/>
</dbReference>
<dbReference type="SUPFAM" id="SSF54292">
    <property type="entry name" value="2Fe-2S ferredoxin-like"/>
    <property type="match status" value="1"/>
</dbReference>
<dbReference type="CDD" id="cd00207">
    <property type="entry name" value="fer2"/>
    <property type="match status" value="1"/>
</dbReference>
<name>A0A371J984_9FIRM</name>
<reference evidence="2 3" key="1">
    <citation type="journal article" date="2017" name="Genome Announc.">
        <title>Draft Genome Sequence of Romboutsia weinsteinii sp. nov. Strain CCRI-19649(T) Isolated from Surface Water.</title>
        <authorList>
            <person name="Maheux A.F."/>
            <person name="Boudreau D.K."/>
            <person name="Berube E."/>
            <person name="Boissinot M."/>
            <person name="Cantin P."/>
            <person name="Raymond F."/>
            <person name="Corbeil J."/>
            <person name="Omar R.F."/>
            <person name="Bergeron M.G."/>
        </authorList>
    </citation>
    <scope>NUCLEOTIDE SEQUENCE [LARGE SCALE GENOMIC DNA]</scope>
    <source>
        <strain evidence="2 3">CCRI-19649</strain>
    </source>
</reference>
<evidence type="ECO:0000259" key="1">
    <source>
        <dbReference type="PROSITE" id="PS51085"/>
    </source>
</evidence>
<dbReference type="AlphaFoldDB" id="A0A371J984"/>
<dbReference type="InterPro" id="IPR052911">
    <property type="entry name" value="Corrinoid_activation_enz"/>
</dbReference>
<sequence length="642" mass="71363">MIRVNFKSHNKEIECNKGENLLEIARKADIFIDAPCNGNVSCGKCKVKLLKGNVDAEKTRHISDEEWEQGYILACNTKVISDIEIEVPSKLSSSMHGMKIEGSDSKKDREIFDRAKKIIETHQLEFKTNIRKKYIEMEKPNLDDNISDVDRLQRYVRNHLGYDNIDFRLDILRKMPIIFRQSDFNVTITYVQKKNKITIINIEDGNTEDNLYGVAIDIGTTSVVVCLVNLFNKEVIDKASSGNAQIKYGADVINRIIYSSKGDGLETLNKAIIEETINPLLENIYIQNNINKDDVVTLSVAGNTTMTNLFLGVYSDYLRQEPYIPPFLKSPNLMGENIGLNVNPSAYVYLAPCVASYVGGDITAGVLSAGIWATEENILFVDLGTNGEIVFGNKDYMMSCACSAGPAFEGGGISCGMRASAGAIEKVNIDKYTLDPSLTIIGDSKPIGICGSGIIDLICQMLIKGLIDRRGKLHRDIKSKRVRFNEHDMGEYVLAFKEEYDLEQDVVVNEVDIDNFIRAKGAIFSGAATLIESLGMDFEDIDKVYIAGGIGNNLNIENSILIGLLPDISRDKFTYIGNSSLVGAYLALISKDAKKKLEDIGNEMTYVELSVYPSYMDEFISACFLPHTNVEKFPTTKLILEA</sequence>
<dbReference type="InterPro" id="IPR042259">
    <property type="entry name" value="Raco-like_middle_sf"/>
</dbReference>
<keyword evidence="3" id="KW-1185">Reference proteome</keyword>
<dbReference type="NCBIfam" id="NF040756">
    <property type="entry name" value="corr_regen_AcsV"/>
    <property type="match status" value="1"/>
</dbReference>